<dbReference type="Proteomes" id="UP000237647">
    <property type="component" value="Unassembled WGS sequence"/>
</dbReference>
<dbReference type="Gene3D" id="3.40.50.1980">
    <property type="entry name" value="Nitrogenase molybdenum iron protein domain"/>
    <property type="match status" value="2"/>
</dbReference>
<dbReference type="RefSeq" id="WP_244183109.1">
    <property type="nucleotide sequence ID" value="NZ_PVTK01000006.1"/>
</dbReference>
<dbReference type="InterPro" id="IPR050902">
    <property type="entry name" value="ABC_Transporter_SBP"/>
</dbReference>
<evidence type="ECO:0000256" key="1">
    <source>
        <dbReference type="SAM" id="SignalP"/>
    </source>
</evidence>
<dbReference type="EMBL" id="PVTK01000006">
    <property type="protein sequence ID" value="PRY64201.1"/>
    <property type="molecule type" value="Genomic_DNA"/>
</dbReference>
<accession>A0A2T0V215</accession>
<dbReference type="PANTHER" id="PTHR30535:SF7">
    <property type="entry name" value="IRON(III) DICITRATE-BINDING PROTEIN"/>
    <property type="match status" value="1"/>
</dbReference>
<feature type="domain" description="Fe/B12 periplasmic-binding" evidence="2">
    <location>
        <begin position="53"/>
        <end position="346"/>
    </location>
</feature>
<comment type="caution">
    <text evidence="3">The sequence shown here is derived from an EMBL/GenBank/DDBJ whole genome shotgun (WGS) entry which is preliminary data.</text>
</comment>
<evidence type="ECO:0000259" key="2">
    <source>
        <dbReference type="PROSITE" id="PS50983"/>
    </source>
</evidence>
<dbReference type="InterPro" id="IPR002491">
    <property type="entry name" value="ABC_transptr_periplasmic_BD"/>
</dbReference>
<dbReference type="PROSITE" id="PS50983">
    <property type="entry name" value="FE_B12_PBP"/>
    <property type="match status" value="1"/>
</dbReference>
<evidence type="ECO:0000313" key="3">
    <source>
        <dbReference type="EMBL" id="PRY64201.1"/>
    </source>
</evidence>
<protein>
    <submittedName>
        <fullName evidence="3">Iron complex transport system substrate-binding protein</fullName>
    </submittedName>
</protein>
<keyword evidence="1" id="KW-0732">Signal</keyword>
<dbReference type="AlphaFoldDB" id="A0A2T0V215"/>
<reference evidence="3 4" key="1">
    <citation type="submission" date="2018-03" db="EMBL/GenBank/DDBJ databases">
        <title>Genomic Encyclopedia of Type Strains, Phase III (KMG-III): the genomes of soil and plant-associated and newly described type strains.</title>
        <authorList>
            <person name="Whitman W."/>
        </authorList>
    </citation>
    <scope>NUCLEOTIDE SEQUENCE [LARGE SCALE GENOMIC DNA]</scope>
    <source>
        <strain evidence="3 4">CGMCC 1.12152</strain>
    </source>
</reference>
<dbReference type="Pfam" id="PF01497">
    <property type="entry name" value="Peripla_BP_2"/>
    <property type="match status" value="1"/>
</dbReference>
<name>A0A2T0V215_9GAMM</name>
<proteinExistence type="predicted"/>
<sequence length="346" mass="37007">MNLVRSMLLAALGLSAGYATADTTVDTTAAKTDYPLTLNNCGKPISFSAAPDATVTIGQSATEILYALGVGDQVLGTSVWFTPVLPQFSELNASIERIADNDPSFESVVNKRPALVAVQYEWHVGAAGSVATREQFDDLGIATYIMPADCDTKDNTTGGDGMRTAPFSPDHVYKGIAELAEIFDVQPAGEALIEGLEAREAAAVASAGQLDLPEDLSAVFWFSSPDNGVAPYVAGQLGAPGYMMKALGIHNVISSDEEWPTVDWETIARANPDVIVIAHMDRRRYPADDVAAKRAFLQSDPVTREMRAVQEGHIIEMDAHAMSATMRTLFGLETLAEALSGMSFER</sequence>
<feature type="signal peptide" evidence="1">
    <location>
        <begin position="1"/>
        <end position="21"/>
    </location>
</feature>
<keyword evidence="4" id="KW-1185">Reference proteome</keyword>
<evidence type="ECO:0000313" key="4">
    <source>
        <dbReference type="Proteomes" id="UP000237647"/>
    </source>
</evidence>
<organism evidence="3 4">
    <name type="scientific">Vreelandella songnenensis</name>
    <dbReference type="NCBI Taxonomy" id="1176243"/>
    <lineage>
        <taxon>Bacteria</taxon>
        <taxon>Pseudomonadati</taxon>
        <taxon>Pseudomonadota</taxon>
        <taxon>Gammaproteobacteria</taxon>
        <taxon>Oceanospirillales</taxon>
        <taxon>Halomonadaceae</taxon>
        <taxon>Vreelandella</taxon>
    </lineage>
</organism>
<feature type="chain" id="PRO_5015481898" evidence="1">
    <location>
        <begin position="22"/>
        <end position="346"/>
    </location>
</feature>
<dbReference type="PANTHER" id="PTHR30535">
    <property type="entry name" value="VITAMIN B12-BINDING PROTEIN"/>
    <property type="match status" value="1"/>
</dbReference>
<dbReference type="SUPFAM" id="SSF53807">
    <property type="entry name" value="Helical backbone' metal receptor"/>
    <property type="match status" value="1"/>
</dbReference>
<gene>
    <name evidence="3" type="ORF">B0H98_106113</name>
</gene>